<feature type="non-terminal residue" evidence="2">
    <location>
        <position position="103"/>
    </location>
</feature>
<feature type="compositionally biased region" description="Low complexity" evidence="1">
    <location>
        <begin position="51"/>
        <end position="67"/>
    </location>
</feature>
<proteinExistence type="predicted"/>
<feature type="region of interest" description="Disordered" evidence="1">
    <location>
        <begin position="46"/>
        <end position="67"/>
    </location>
</feature>
<dbReference type="AlphaFoldDB" id="A0A1D1ZBI9"/>
<protein>
    <submittedName>
        <fullName evidence="2">Sodium/iodide cotransporter</fullName>
    </submittedName>
</protein>
<dbReference type="EMBL" id="GDJX01003694">
    <property type="protein sequence ID" value="JAT64242.1"/>
    <property type="molecule type" value="Transcribed_RNA"/>
</dbReference>
<evidence type="ECO:0000256" key="1">
    <source>
        <dbReference type="SAM" id="MobiDB-lite"/>
    </source>
</evidence>
<evidence type="ECO:0000313" key="2">
    <source>
        <dbReference type="EMBL" id="JAT64242.1"/>
    </source>
</evidence>
<accession>A0A1D1ZBI9</accession>
<organism evidence="2">
    <name type="scientific">Anthurium amnicola</name>
    <dbReference type="NCBI Taxonomy" id="1678845"/>
    <lineage>
        <taxon>Eukaryota</taxon>
        <taxon>Viridiplantae</taxon>
        <taxon>Streptophyta</taxon>
        <taxon>Embryophyta</taxon>
        <taxon>Tracheophyta</taxon>
        <taxon>Spermatophyta</taxon>
        <taxon>Magnoliopsida</taxon>
        <taxon>Liliopsida</taxon>
        <taxon>Araceae</taxon>
        <taxon>Pothoideae</taxon>
        <taxon>Potheae</taxon>
        <taxon>Anthurium</taxon>
    </lineage>
</organism>
<gene>
    <name evidence="2" type="primary">Slc5a5_1</name>
    <name evidence="2" type="ORF">g.118131</name>
</gene>
<reference evidence="2" key="1">
    <citation type="submission" date="2015-07" db="EMBL/GenBank/DDBJ databases">
        <title>Transcriptome Assembly of Anthurium amnicola.</title>
        <authorList>
            <person name="Suzuki J."/>
        </authorList>
    </citation>
    <scope>NUCLEOTIDE SEQUENCE</scope>
</reference>
<sequence length="103" mass="11203">MCVYERTPTVGAASSILIVNRHPLRSTSSPLPSSPLPCFNQRYSAGPPLWSPSSPHRTTSRSGSRRPLLAETAAAVEMIKYGAGGMDLGGIDVVHIDVFYYYY</sequence>
<name>A0A1D1ZBI9_9ARAE</name>